<feature type="compositionally biased region" description="Polar residues" evidence="1">
    <location>
        <begin position="111"/>
        <end position="129"/>
    </location>
</feature>
<dbReference type="AlphaFoldDB" id="A0AAI8VWH3"/>
<evidence type="ECO:0000259" key="2">
    <source>
        <dbReference type="PROSITE" id="PS50217"/>
    </source>
</evidence>
<dbReference type="PANTHER" id="PTHR23334:SF20">
    <property type="entry name" value="BASIC LEUCINE ZIPPER 24"/>
    <property type="match status" value="1"/>
</dbReference>
<dbReference type="CDD" id="cd14686">
    <property type="entry name" value="bZIP"/>
    <property type="match status" value="1"/>
</dbReference>
<reference evidence="3" key="1">
    <citation type="submission" date="2023-10" db="EMBL/GenBank/DDBJ databases">
        <authorList>
            <person name="Hackl T."/>
        </authorList>
    </citation>
    <scope>NUCLEOTIDE SEQUENCE</scope>
</reference>
<dbReference type="EMBL" id="CAUWAG010000018">
    <property type="protein sequence ID" value="CAJ2511880.1"/>
    <property type="molecule type" value="Genomic_DNA"/>
</dbReference>
<dbReference type="Proteomes" id="UP001295740">
    <property type="component" value="Unassembled WGS sequence"/>
</dbReference>
<dbReference type="SUPFAM" id="SSF57959">
    <property type="entry name" value="Leucine zipper domain"/>
    <property type="match status" value="1"/>
</dbReference>
<dbReference type="SMART" id="SM00338">
    <property type="entry name" value="BRLZ"/>
    <property type="match status" value="1"/>
</dbReference>
<dbReference type="PANTHER" id="PTHR23334">
    <property type="entry name" value="CCAAT/ENHANCER BINDING PROTEIN"/>
    <property type="match status" value="1"/>
</dbReference>
<organism evidence="3 4">
    <name type="scientific">Anthostomella pinea</name>
    <dbReference type="NCBI Taxonomy" id="933095"/>
    <lineage>
        <taxon>Eukaryota</taxon>
        <taxon>Fungi</taxon>
        <taxon>Dikarya</taxon>
        <taxon>Ascomycota</taxon>
        <taxon>Pezizomycotina</taxon>
        <taxon>Sordariomycetes</taxon>
        <taxon>Xylariomycetidae</taxon>
        <taxon>Xylariales</taxon>
        <taxon>Xylariaceae</taxon>
        <taxon>Anthostomella</taxon>
    </lineage>
</organism>
<sequence>MAVTTTSTTPESHLSQPDFSFDWERCVADLPADLFQPVVGSVLPPTDDWLYGLQGSTSTNGLEWSLPDLGAPLDAPIFGSTLPTGNLHATTYDTTFLSNQISDFNMPPEASQFNASAPSPSPSLGQDQRTGSKRRSSPDDPESSLKRQRNNVAARKYRQKRIDRITELESEVQGVKEERDDLRLRLARQEAESAALRSMLQMKSGSSGKS</sequence>
<dbReference type="Gene3D" id="1.20.5.170">
    <property type="match status" value="1"/>
</dbReference>
<evidence type="ECO:0000313" key="4">
    <source>
        <dbReference type="Proteomes" id="UP001295740"/>
    </source>
</evidence>
<comment type="caution">
    <text evidence="3">The sequence shown here is derived from an EMBL/GenBank/DDBJ whole genome shotgun (WGS) entry which is preliminary data.</text>
</comment>
<evidence type="ECO:0000313" key="3">
    <source>
        <dbReference type="EMBL" id="CAJ2511880.1"/>
    </source>
</evidence>
<gene>
    <name evidence="3" type="ORF">KHLLAP_LOCUS12348</name>
</gene>
<dbReference type="InterPro" id="IPR004827">
    <property type="entry name" value="bZIP"/>
</dbReference>
<dbReference type="PROSITE" id="PS00036">
    <property type="entry name" value="BZIP_BASIC"/>
    <property type="match status" value="1"/>
</dbReference>
<proteinExistence type="predicted"/>
<protein>
    <submittedName>
        <fullName evidence="3">Uu.00g075050.m01.CDS01</fullName>
    </submittedName>
</protein>
<dbReference type="Pfam" id="PF07716">
    <property type="entry name" value="bZIP_2"/>
    <property type="match status" value="1"/>
</dbReference>
<name>A0AAI8VWH3_9PEZI</name>
<dbReference type="InterPro" id="IPR031106">
    <property type="entry name" value="C/EBP"/>
</dbReference>
<evidence type="ECO:0000256" key="1">
    <source>
        <dbReference type="SAM" id="MobiDB-lite"/>
    </source>
</evidence>
<feature type="domain" description="BZIP" evidence="2">
    <location>
        <begin position="140"/>
        <end position="203"/>
    </location>
</feature>
<dbReference type="PROSITE" id="PS50217">
    <property type="entry name" value="BZIP"/>
    <property type="match status" value="1"/>
</dbReference>
<feature type="region of interest" description="Disordered" evidence="1">
    <location>
        <begin position="103"/>
        <end position="163"/>
    </location>
</feature>
<accession>A0AAI8VWH3</accession>
<dbReference type="InterPro" id="IPR046347">
    <property type="entry name" value="bZIP_sf"/>
</dbReference>
<dbReference type="GO" id="GO:0006351">
    <property type="term" value="P:DNA-templated transcription"/>
    <property type="evidence" value="ECO:0007669"/>
    <property type="project" value="InterPro"/>
</dbReference>
<keyword evidence="4" id="KW-1185">Reference proteome</keyword>
<dbReference type="GO" id="GO:0000978">
    <property type="term" value="F:RNA polymerase II cis-regulatory region sequence-specific DNA binding"/>
    <property type="evidence" value="ECO:0007669"/>
    <property type="project" value="TreeGrafter"/>
</dbReference>
<dbReference type="GO" id="GO:0000981">
    <property type="term" value="F:DNA-binding transcription factor activity, RNA polymerase II-specific"/>
    <property type="evidence" value="ECO:0007669"/>
    <property type="project" value="TreeGrafter"/>
</dbReference>